<organism evidence="1 2">
    <name type="scientific">Coniosporium uncinatum</name>
    <dbReference type="NCBI Taxonomy" id="93489"/>
    <lineage>
        <taxon>Eukaryota</taxon>
        <taxon>Fungi</taxon>
        <taxon>Dikarya</taxon>
        <taxon>Ascomycota</taxon>
        <taxon>Pezizomycotina</taxon>
        <taxon>Dothideomycetes</taxon>
        <taxon>Dothideomycetes incertae sedis</taxon>
        <taxon>Coniosporium</taxon>
    </lineage>
</organism>
<evidence type="ECO:0000313" key="1">
    <source>
        <dbReference type="EMBL" id="KAK3079466.1"/>
    </source>
</evidence>
<sequence>QANWASARDVGTVGGKIFARALKSQVKTGHSQLVVSEADVETELSSMIAERESRSSFSDQPTSADDFLVKTAPLLTQDLKGTETQTANKIEEDQNQEIPPESQPPTLWSQGLADIKEAMNAQRDAGVSDQVWKQL</sequence>
<feature type="non-terminal residue" evidence="1">
    <location>
        <position position="1"/>
    </location>
</feature>
<dbReference type="Proteomes" id="UP001186974">
    <property type="component" value="Unassembled WGS sequence"/>
</dbReference>
<evidence type="ECO:0000313" key="2">
    <source>
        <dbReference type="Proteomes" id="UP001186974"/>
    </source>
</evidence>
<proteinExistence type="predicted"/>
<dbReference type="EMBL" id="JAWDJW010001130">
    <property type="protein sequence ID" value="KAK3079466.1"/>
    <property type="molecule type" value="Genomic_DNA"/>
</dbReference>
<protein>
    <submittedName>
        <fullName evidence="1">Uncharacterized protein</fullName>
    </submittedName>
</protein>
<comment type="caution">
    <text evidence="1">The sequence shown here is derived from an EMBL/GenBank/DDBJ whole genome shotgun (WGS) entry which is preliminary data.</text>
</comment>
<name>A0ACC3DS68_9PEZI</name>
<keyword evidence="2" id="KW-1185">Reference proteome</keyword>
<gene>
    <name evidence="1" type="ORF">LTS18_004796</name>
</gene>
<accession>A0ACC3DS68</accession>
<reference evidence="1" key="1">
    <citation type="submission" date="2024-09" db="EMBL/GenBank/DDBJ databases">
        <title>Black Yeasts Isolated from many extreme environments.</title>
        <authorList>
            <person name="Coleine C."/>
            <person name="Stajich J.E."/>
            <person name="Selbmann L."/>
        </authorList>
    </citation>
    <scope>NUCLEOTIDE SEQUENCE</scope>
    <source>
        <strain evidence="1">CCFEE 5737</strain>
    </source>
</reference>